<feature type="binding site" evidence="4">
    <location>
        <position position="307"/>
    </location>
    <ligand>
        <name>1D-myo-inositol 2-(L-cysteinylamino)-2-deoxy-alpha-D-glucopyranoside</name>
        <dbReference type="ChEBI" id="CHEBI:58887"/>
    </ligand>
</feature>
<dbReference type="InterPro" id="IPR000182">
    <property type="entry name" value="GNAT_dom"/>
</dbReference>
<dbReference type="SUPFAM" id="SSF55729">
    <property type="entry name" value="Acyl-CoA N-acyltransferases (Nat)"/>
    <property type="match status" value="1"/>
</dbReference>
<dbReference type="PANTHER" id="PTHR43420:SF12">
    <property type="entry name" value="N-ACETYLTRANSFERASE DOMAIN-CONTAINING PROTEIN"/>
    <property type="match status" value="1"/>
</dbReference>
<dbReference type="Proteomes" id="UP000194761">
    <property type="component" value="Unassembled WGS sequence"/>
</dbReference>
<name>A0A243R9G9_9ACTN</name>
<evidence type="ECO:0000256" key="5">
    <source>
        <dbReference type="SAM" id="MobiDB-lite"/>
    </source>
</evidence>
<evidence type="ECO:0000313" key="7">
    <source>
        <dbReference type="EMBL" id="OUC91259.1"/>
    </source>
</evidence>
<feature type="binding site" evidence="4">
    <location>
        <begin position="318"/>
        <end position="324"/>
    </location>
    <ligand>
        <name>acetyl-CoA</name>
        <dbReference type="ChEBI" id="CHEBI:57288"/>
        <label>2</label>
    </ligand>
</feature>
<comment type="similarity">
    <text evidence="4">Belongs to the acetyltransferase family. MshD subfamily.</text>
</comment>
<comment type="function">
    <text evidence="4">Catalyzes the transfer of acetyl from acetyl-CoA to desacetylmycothiol (Cys-GlcN-Ins) to form mycothiol.</text>
</comment>
<dbReference type="HAMAP" id="MF_01698">
    <property type="entry name" value="MshD"/>
    <property type="match status" value="1"/>
</dbReference>
<evidence type="ECO:0000256" key="4">
    <source>
        <dbReference type="HAMAP-Rule" id="MF_01698"/>
    </source>
</evidence>
<gene>
    <name evidence="4" type="primary">mshD</name>
    <name evidence="7" type="ORF">CA984_34360</name>
</gene>
<feature type="binding site" evidence="4">
    <location>
        <position position="182"/>
    </location>
    <ligand>
        <name>1D-myo-inositol 2-(L-cysteinylamino)-2-deoxy-alpha-D-glucopyranoside</name>
        <dbReference type="ChEBI" id="CHEBI:58887"/>
    </ligand>
</feature>
<comment type="catalytic activity">
    <reaction evidence="4">
        <text>1D-myo-inositol 2-(L-cysteinylamino)-2-deoxy-alpha-D-glucopyranoside + acetyl-CoA = mycothiol + CoA + H(+)</text>
        <dbReference type="Rhea" id="RHEA:26172"/>
        <dbReference type="ChEBI" id="CHEBI:15378"/>
        <dbReference type="ChEBI" id="CHEBI:16768"/>
        <dbReference type="ChEBI" id="CHEBI:57287"/>
        <dbReference type="ChEBI" id="CHEBI:57288"/>
        <dbReference type="ChEBI" id="CHEBI:58887"/>
        <dbReference type="EC" id="2.3.1.189"/>
    </reaction>
</comment>
<keyword evidence="8" id="KW-1185">Reference proteome</keyword>
<accession>A0A243R9G9</accession>
<dbReference type="Gene3D" id="3.40.630.30">
    <property type="match status" value="1"/>
</dbReference>
<evidence type="ECO:0000256" key="3">
    <source>
        <dbReference type="ARBA" id="ARBA00023315"/>
    </source>
</evidence>
<feature type="domain" description="N-acetyltransferase" evidence="6">
    <location>
        <begin position="282"/>
        <end position="373"/>
    </location>
</feature>
<dbReference type="EC" id="2.3.1.189" evidence="4"/>
<comment type="caution">
    <text evidence="7">The sequence shown here is derived from an EMBL/GenBank/DDBJ whole genome shotgun (WGS) entry which is preliminary data.</text>
</comment>
<feature type="domain" description="N-acetyltransferase" evidence="6">
    <location>
        <begin position="11"/>
        <end position="151"/>
    </location>
</feature>
<reference evidence="7 8" key="1">
    <citation type="submission" date="2017-05" db="EMBL/GenBank/DDBJ databases">
        <title>Biotechnological potential of actinobacteria isolated from South African environments.</title>
        <authorList>
            <person name="Le Roes-Hill M."/>
            <person name="Prins A."/>
            <person name="Durrell K.A."/>
        </authorList>
    </citation>
    <scope>NUCLEOTIDE SEQUENCE [LARGE SCALE GENOMIC DNA]</scope>
    <source>
        <strain evidence="7">M26</strain>
    </source>
</reference>
<feature type="compositionally biased region" description="Gly residues" evidence="5">
    <location>
        <begin position="213"/>
        <end position="223"/>
    </location>
</feature>
<dbReference type="CDD" id="cd04301">
    <property type="entry name" value="NAT_SF"/>
    <property type="match status" value="2"/>
</dbReference>
<feature type="binding site" evidence="4">
    <location>
        <begin position="350"/>
        <end position="355"/>
    </location>
    <ligand>
        <name>acetyl-CoA</name>
        <dbReference type="ChEBI" id="CHEBI:57288"/>
        <label>2</label>
    </ligand>
</feature>
<feature type="binding site" evidence="4">
    <location>
        <position position="37"/>
    </location>
    <ligand>
        <name>1D-myo-inositol 2-(L-cysteinylamino)-2-deoxy-alpha-D-glucopyranoside</name>
        <dbReference type="ChEBI" id="CHEBI:58887"/>
    </ligand>
</feature>
<organism evidence="7 8">
    <name type="scientific">Streptosporangium minutum</name>
    <dbReference type="NCBI Taxonomy" id="569862"/>
    <lineage>
        <taxon>Bacteria</taxon>
        <taxon>Bacillati</taxon>
        <taxon>Actinomycetota</taxon>
        <taxon>Actinomycetes</taxon>
        <taxon>Streptosporangiales</taxon>
        <taxon>Streptosporangiaceae</taxon>
        <taxon>Streptosporangium</taxon>
    </lineage>
</organism>
<dbReference type="InterPro" id="IPR017813">
    <property type="entry name" value="Mycothiol_AcTrfase"/>
</dbReference>
<dbReference type="GO" id="GO:0010125">
    <property type="term" value="P:mycothiol biosynthetic process"/>
    <property type="evidence" value="ECO:0007669"/>
    <property type="project" value="UniProtKB-UniRule"/>
</dbReference>
<comment type="subunit">
    <text evidence="4">Monomer.</text>
</comment>
<feature type="binding site" evidence="4">
    <location>
        <begin position="81"/>
        <end position="83"/>
    </location>
    <ligand>
        <name>acetyl-CoA</name>
        <dbReference type="ChEBI" id="CHEBI:57288"/>
        <label>1</label>
    </ligand>
</feature>
<feature type="binding site" evidence="4">
    <location>
        <position position="293"/>
    </location>
    <ligand>
        <name>1D-myo-inositol 2-(L-cysteinylamino)-2-deoxy-alpha-D-glucopyranoside</name>
        <dbReference type="ChEBI" id="CHEBI:58887"/>
    </ligand>
</feature>
<sequence length="373" mass="39368">MNARVEHRGRLDEREVAAVLTVVEAATEADGVRPLNEHVMLHLRYGGDERAGAVLLYVGDDLAGYAHVDPTDPVEGPSGELVIHPAFRGRGHGRRLLEAVLDRTGGRLRLWAHGGHPGAEALALSTGFTKIRSLWQMRRSLFTAIPGFDLPDGVRLRTFEPGSPDEEAWVALNAKAFAHHPEQGAWTLEDLERREQEPWFDPAGFFLAERLAGPGGDGDGGPADGSSTDGGPAGGGTVDGALKGEGGGVDGALKSESGGADGGPAHGDGADGALKGESDGPDGDRIIGFHWTKVHGDGGHGHEPIGEVYVVGVDPAEQGGGLGRSLTLAGLSHLRSRGLAQVMLYVDESNTAAIRLYEKLGFTRWDVDVMYRK</sequence>
<evidence type="ECO:0000256" key="1">
    <source>
        <dbReference type="ARBA" id="ARBA00022679"/>
    </source>
</evidence>
<dbReference type="PROSITE" id="PS51186">
    <property type="entry name" value="GNAT"/>
    <property type="match status" value="2"/>
</dbReference>
<feature type="binding site" evidence="4">
    <location>
        <position position="345"/>
    </location>
    <ligand>
        <name>1D-myo-inositol 2-(L-cysteinylamino)-2-deoxy-alpha-D-glucopyranoside</name>
        <dbReference type="ChEBI" id="CHEBI:58887"/>
    </ligand>
</feature>
<dbReference type="InterPro" id="IPR016181">
    <property type="entry name" value="Acyl_CoA_acyltransferase"/>
</dbReference>
<feature type="compositionally biased region" description="Basic and acidic residues" evidence="5">
    <location>
        <begin position="274"/>
        <end position="287"/>
    </location>
</feature>
<feature type="compositionally biased region" description="Gly residues" evidence="5">
    <location>
        <begin position="231"/>
        <end position="250"/>
    </location>
</feature>
<feature type="region of interest" description="Disordered" evidence="5">
    <location>
        <begin position="210"/>
        <end position="287"/>
    </location>
</feature>
<dbReference type="Pfam" id="PF00583">
    <property type="entry name" value="Acetyltransf_1"/>
    <property type="match status" value="2"/>
</dbReference>
<comment type="caution">
    <text evidence="4">Lacks conserved residue(s) required for the propagation of feature annotation.</text>
</comment>
<dbReference type="AlphaFoldDB" id="A0A243R9G9"/>
<feature type="binding site" evidence="4">
    <location>
        <begin position="311"/>
        <end position="313"/>
    </location>
    <ligand>
        <name>acetyl-CoA</name>
        <dbReference type="ChEBI" id="CHEBI:57288"/>
        <label>2</label>
    </ligand>
</feature>
<proteinExistence type="inferred from homology"/>
<dbReference type="RefSeq" id="WP_086577607.1">
    <property type="nucleotide sequence ID" value="NZ_NGFP01000227.1"/>
</dbReference>
<dbReference type="InterPro" id="IPR050680">
    <property type="entry name" value="YpeA/RimI_acetyltransf"/>
</dbReference>
<dbReference type="GO" id="GO:0035447">
    <property type="term" value="F:mycothiol synthase activity"/>
    <property type="evidence" value="ECO:0007669"/>
    <property type="project" value="UniProtKB-UniRule"/>
</dbReference>
<dbReference type="NCBIfam" id="TIGR03448">
    <property type="entry name" value="mycothiol_MshD"/>
    <property type="match status" value="1"/>
</dbReference>
<keyword evidence="3 4" id="KW-0012">Acyltransferase</keyword>
<evidence type="ECO:0000313" key="8">
    <source>
        <dbReference type="Proteomes" id="UP000194761"/>
    </source>
</evidence>
<dbReference type="PANTHER" id="PTHR43420">
    <property type="entry name" value="ACETYLTRANSFERASE"/>
    <property type="match status" value="1"/>
</dbReference>
<dbReference type="EMBL" id="NGFP01000227">
    <property type="protein sequence ID" value="OUC91259.1"/>
    <property type="molecule type" value="Genomic_DNA"/>
</dbReference>
<keyword evidence="2 4" id="KW-0677">Repeat</keyword>
<keyword evidence="1 4" id="KW-0808">Transferase</keyword>
<evidence type="ECO:0000259" key="6">
    <source>
        <dbReference type="PROSITE" id="PS51186"/>
    </source>
</evidence>
<evidence type="ECO:0000256" key="2">
    <source>
        <dbReference type="ARBA" id="ARBA00022737"/>
    </source>
</evidence>
<protein>
    <recommendedName>
        <fullName evidence="4">Mycothiol acetyltransferase</fullName>
        <shortName evidence="4">MSH acetyltransferase</shortName>
        <ecNumber evidence="4">2.3.1.189</ecNumber>
    </recommendedName>
    <alternativeName>
        <fullName evidence="4">Mycothiol synthase</fullName>
    </alternativeName>
</protein>